<protein>
    <recommendedName>
        <fullName evidence="3">Hydrolase</fullName>
    </recommendedName>
</protein>
<reference evidence="1 2" key="1">
    <citation type="submission" date="2015-05" db="EMBL/GenBank/DDBJ databases">
        <title>Draft Genome assembly of Streptomyces showdoensis.</title>
        <authorList>
            <person name="Thapa K.K."/>
            <person name="Metsa-Ketela M."/>
        </authorList>
    </citation>
    <scope>NUCLEOTIDE SEQUENCE [LARGE SCALE GENOMIC DNA]</scope>
    <source>
        <strain evidence="1 2">ATCC 15227</strain>
    </source>
</reference>
<evidence type="ECO:0000313" key="1">
    <source>
        <dbReference type="EMBL" id="KKZ72461.1"/>
    </source>
</evidence>
<dbReference type="Proteomes" id="UP000265325">
    <property type="component" value="Unassembled WGS sequence"/>
</dbReference>
<proteinExistence type="predicted"/>
<dbReference type="AlphaFoldDB" id="A0A2P2GLR5"/>
<dbReference type="EMBL" id="LAQS01000026">
    <property type="protein sequence ID" value="KKZ72461.1"/>
    <property type="molecule type" value="Genomic_DNA"/>
</dbReference>
<dbReference type="OrthoDB" id="368044at2"/>
<comment type="caution">
    <text evidence="1">The sequence shown here is derived from an EMBL/GenBank/DDBJ whole genome shotgun (WGS) entry which is preliminary data.</text>
</comment>
<dbReference type="GO" id="GO:0008967">
    <property type="term" value="F:phosphoglycolate phosphatase activity"/>
    <property type="evidence" value="ECO:0007669"/>
    <property type="project" value="TreeGrafter"/>
</dbReference>
<dbReference type="RefSeq" id="WP_046908853.1">
    <property type="nucleotide sequence ID" value="NZ_BAAAXG010000026.1"/>
</dbReference>
<evidence type="ECO:0008006" key="3">
    <source>
        <dbReference type="Google" id="ProtNLM"/>
    </source>
</evidence>
<gene>
    <name evidence="1" type="ORF">VO63_18010</name>
</gene>
<dbReference type="InterPro" id="IPR023214">
    <property type="entry name" value="HAD_sf"/>
</dbReference>
<sequence>MAPQDGDHPAVLALDFDGVICDALEECALVTWLGIHPHDTTVPGPAQLAAVPAEFLERFRKVRDYSRLLDHFVVAHLPEAAAITSQADYDRLFEALDPAYVRKFTQTATAARDWFRTQESDFWLDLHTLYPGLDALLRRFSGSVVVVTAKDADSVRAILGRHGLGDTVAEIFGETGAKAEAVLDVSARWGVPAERITFIDDNLTNAVRVAATGARSRWAQWGYQTPEHRAEAERLALTPLELDAVASLVPADTAAATV</sequence>
<name>A0A2P2GLR5_STREW</name>
<dbReference type="Pfam" id="PF00702">
    <property type="entry name" value="Hydrolase"/>
    <property type="match status" value="1"/>
</dbReference>
<dbReference type="InterPro" id="IPR036412">
    <property type="entry name" value="HAD-like_sf"/>
</dbReference>
<dbReference type="PANTHER" id="PTHR43434:SF21">
    <property type="entry name" value="SLL0295 PROTEIN"/>
    <property type="match status" value="1"/>
</dbReference>
<keyword evidence="2" id="KW-1185">Reference proteome</keyword>
<accession>A0A2P2GLR5</accession>
<dbReference type="Gene3D" id="3.40.50.1000">
    <property type="entry name" value="HAD superfamily/HAD-like"/>
    <property type="match status" value="1"/>
</dbReference>
<dbReference type="InterPro" id="IPR050155">
    <property type="entry name" value="HAD-like_hydrolase_sf"/>
</dbReference>
<dbReference type="SUPFAM" id="SSF56784">
    <property type="entry name" value="HAD-like"/>
    <property type="match status" value="1"/>
</dbReference>
<dbReference type="GO" id="GO:0005829">
    <property type="term" value="C:cytosol"/>
    <property type="evidence" value="ECO:0007669"/>
    <property type="project" value="TreeGrafter"/>
</dbReference>
<dbReference type="CDD" id="cd01427">
    <property type="entry name" value="HAD_like"/>
    <property type="match status" value="1"/>
</dbReference>
<dbReference type="GO" id="GO:0006281">
    <property type="term" value="P:DNA repair"/>
    <property type="evidence" value="ECO:0007669"/>
    <property type="project" value="TreeGrafter"/>
</dbReference>
<organism evidence="1 2">
    <name type="scientific">Streptomyces showdoensis</name>
    <dbReference type="NCBI Taxonomy" id="68268"/>
    <lineage>
        <taxon>Bacteria</taxon>
        <taxon>Bacillati</taxon>
        <taxon>Actinomycetota</taxon>
        <taxon>Actinomycetes</taxon>
        <taxon>Kitasatosporales</taxon>
        <taxon>Streptomycetaceae</taxon>
        <taxon>Streptomyces</taxon>
    </lineage>
</organism>
<evidence type="ECO:0000313" key="2">
    <source>
        <dbReference type="Proteomes" id="UP000265325"/>
    </source>
</evidence>
<dbReference type="PANTHER" id="PTHR43434">
    <property type="entry name" value="PHOSPHOGLYCOLATE PHOSPHATASE"/>
    <property type="match status" value="1"/>
</dbReference>